<proteinExistence type="predicted"/>
<evidence type="ECO:0000256" key="1">
    <source>
        <dbReference type="SAM" id="Phobius"/>
    </source>
</evidence>
<organism evidence="2 3">
    <name type="scientific">Clostridium neuense</name>
    <dbReference type="NCBI Taxonomy" id="1728934"/>
    <lineage>
        <taxon>Bacteria</taxon>
        <taxon>Bacillati</taxon>
        <taxon>Bacillota</taxon>
        <taxon>Clostridia</taxon>
        <taxon>Eubacteriales</taxon>
        <taxon>Clostridiaceae</taxon>
        <taxon>Clostridium</taxon>
    </lineage>
</organism>
<keyword evidence="1" id="KW-0472">Membrane</keyword>
<dbReference type="Proteomes" id="UP001623592">
    <property type="component" value="Unassembled WGS sequence"/>
</dbReference>
<protein>
    <submittedName>
        <fullName evidence="2">DUF3021 domain-containing protein</fullName>
    </submittedName>
</protein>
<dbReference type="EMBL" id="JBJIAA010000014">
    <property type="protein sequence ID" value="MFL0252066.1"/>
    <property type="molecule type" value="Genomic_DNA"/>
</dbReference>
<dbReference type="Pfam" id="PF11457">
    <property type="entry name" value="DUF3021"/>
    <property type="match status" value="1"/>
</dbReference>
<dbReference type="RefSeq" id="WP_406788718.1">
    <property type="nucleotide sequence ID" value="NZ_JBJIAA010000014.1"/>
</dbReference>
<feature type="transmembrane region" description="Helical" evidence="1">
    <location>
        <begin position="43"/>
        <end position="65"/>
    </location>
</feature>
<feature type="transmembrane region" description="Helical" evidence="1">
    <location>
        <begin position="12"/>
        <end position="31"/>
    </location>
</feature>
<feature type="transmembrane region" description="Helical" evidence="1">
    <location>
        <begin position="105"/>
        <end position="126"/>
    </location>
</feature>
<accession>A0ABW8THM7</accession>
<gene>
    <name evidence="2" type="ORF">ACJDT4_16725</name>
</gene>
<sequence>MNYFKEVLKRGTMGISVGVSISAVVFCIMAFEIDINGSVAVKPIVNDFLISAVLGFLLASSSVIFNVEGWSFLKKTILHFITIVTAFSIASVLGDWMPEGVVPKLVYALIFITLYVVMWCSYKIYWKLKINEINSKLQRKK</sequence>
<evidence type="ECO:0000313" key="3">
    <source>
        <dbReference type="Proteomes" id="UP001623592"/>
    </source>
</evidence>
<reference evidence="2 3" key="1">
    <citation type="submission" date="2024-11" db="EMBL/GenBank/DDBJ databases">
        <authorList>
            <person name="Heng Y.C."/>
            <person name="Lim A.C.H."/>
            <person name="Lee J.K.Y."/>
            <person name="Kittelmann S."/>
        </authorList>
    </citation>
    <scope>NUCLEOTIDE SEQUENCE [LARGE SCALE GENOMIC DNA]</scope>
    <source>
        <strain evidence="2 3">WILCCON 0114</strain>
    </source>
</reference>
<feature type="transmembrane region" description="Helical" evidence="1">
    <location>
        <begin position="77"/>
        <end position="93"/>
    </location>
</feature>
<dbReference type="InterPro" id="IPR021560">
    <property type="entry name" value="DUF3021"/>
</dbReference>
<keyword evidence="3" id="KW-1185">Reference proteome</keyword>
<comment type="caution">
    <text evidence="2">The sequence shown here is derived from an EMBL/GenBank/DDBJ whole genome shotgun (WGS) entry which is preliminary data.</text>
</comment>
<keyword evidence="1" id="KW-1133">Transmembrane helix</keyword>
<keyword evidence="1" id="KW-0812">Transmembrane</keyword>
<evidence type="ECO:0000313" key="2">
    <source>
        <dbReference type="EMBL" id="MFL0252066.1"/>
    </source>
</evidence>
<name>A0ABW8THM7_9CLOT</name>